<dbReference type="EC" id="2.7.13.3" evidence="3"/>
<evidence type="ECO:0000256" key="12">
    <source>
        <dbReference type="ARBA" id="ARBA00022840"/>
    </source>
</evidence>
<keyword evidence="21" id="KW-1185">Reference proteome</keyword>
<dbReference type="InterPro" id="IPR035965">
    <property type="entry name" value="PAS-like_dom_sf"/>
</dbReference>
<evidence type="ECO:0000256" key="6">
    <source>
        <dbReference type="ARBA" id="ARBA00022553"/>
    </source>
</evidence>
<dbReference type="PANTHER" id="PTHR24421:SF10">
    <property type="entry name" value="NITRATE_NITRITE SENSOR PROTEIN NARQ"/>
    <property type="match status" value="1"/>
</dbReference>
<feature type="domain" description="PAC" evidence="19">
    <location>
        <begin position="416"/>
        <end position="468"/>
    </location>
</feature>
<dbReference type="eggNOG" id="COG2202">
    <property type="taxonomic scope" value="Bacteria"/>
</dbReference>
<dbReference type="Proteomes" id="UP000008718">
    <property type="component" value="Chromosome"/>
</dbReference>
<evidence type="ECO:0000256" key="9">
    <source>
        <dbReference type="ARBA" id="ARBA00022737"/>
    </source>
</evidence>
<dbReference type="SMART" id="SM00387">
    <property type="entry name" value="HATPase_c"/>
    <property type="match status" value="1"/>
</dbReference>
<evidence type="ECO:0000313" key="20">
    <source>
        <dbReference type="EMBL" id="ADQ79187.1"/>
    </source>
</evidence>
<dbReference type="InterPro" id="IPR013655">
    <property type="entry name" value="PAS_fold_3"/>
</dbReference>
<reference key="1">
    <citation type="submission" date="2010-11" db="EMBL/GenBank/DDBJ databases">
        <title>The complete genome of Paludibacter propionicigenes DSM 17365.</title>
        <authorList>
            <consortium name="US DOE Joint Genome Institute (JGI-PGF)"/>
            <person name="Lucas S."/>
            <person name="Copeland A."/>
            <person name="Lapidus A."/>
            <person name="Bruce D."/>
            <person name="Goodwin L."/>
            <person name="Pitluck S."/>
            <person name="Kyrpides N."/>
            <person name="Mavromatis K."/>
            <person name="Ivanova N."/>
            <person name="Munk A.C."/>
            <person name="Brettin T."/>
            <person name="Detter J.C."/>
            <person name="Han C."/>
            <person name="Tapia R."/>
            <person name="Land M."/>
            <person name="Hauser L."/>
            <person name="Markowitz V."/>
            <person name="Cheng J.-F."/>
            <person name="Hugenholtz P."/>
            <person name="Woyke T."/>
            <person name="Wu D."/>
            <person name="Gronow S."/>
            <person name="Wellnitz S."/>
            <person name="Brambilla E."/>
            <person name="Klenk H.-P."/>
            <person name="Eisen J.A."/>
        </authorList>
    </citation>
    <scope>NUCLEOTIDE SEQUENCE</scope>
    <source>
        <strain>WB4</strain>
    </source>
</reference>
<dbReference type="HOGENOM" id="CLU_299105_0_0_10"/>
<evidence type="ECO:0000256" key="1">
    <source>
        <dbReference type="ARBA" id="ARBA00000085"/>
    </source>
</evidence>
<dbReference type="Pfam" id="PF08447">
    <property type="entry name" value="PAS_3"/>
    <property type="match status" value="1"/>
</dbReference>
<accession>E4T393</accession>
<dbReference type="PANTHER" id="PTHR24421">
    <property type="entry name" value="NITRATE/NITRITE SENSOR PROTEIN NARX-RELATED"/>
    <property type="match status" value="1"/>
</dbReference>
<dbReference type="PROSITE" id="PS50112">
    <property type="entry name" value="PAS"/>
    <property type="match status" value="2"/>
</dbReference>
<dbReference type="InterPro" id="IPR001610">
    <property type="entry name" value="PAC"/>
</dbReference>
<dbReference type="SMART" id="SM00091">
    <property type="entry name" value="PAS"/>
    <property type="match status" value="3"/>
</dbReference>
<evidence type="ECO:0000256" key="16">
    <source>
        <dbReference type="SAM" id="Phobius"/>
    </source>
</evidence>
<dbReference type="GO" id="GO:0000155">
    <property type="term" value="F:phosphorelay sensor kinase activity"/>
    <property type="evidence" value="ECO:0007669"/>
    <property type="project" value="InterPro"/>
</dbReference>
<keyword evidence="8 16" id="KW-0812">Transmembrane</keyword>
<feature type="transmembrane region" description="Helical" evidence="16">
    <location>
        <begin position="178"/>
        <end position="205"/>
    </location>
</feature>
<gene>
    <name evidence="20" type="ordered locus">Palpr_1038</name>
</gene>
<dbReference type="NCBIfam" id="TIGR00229">
    <property type="entry name" value="sensory_box"/>
    <property type="match status" value="3"/>
</dbReference>
<keyword evidence="14" id="KW-0902">Two-component regulatory system</keyword>
<dbReference type="CDD" id="cd00130">
    <property type="entry name" value="PAS"/>
    <property type="match status" value="3"/>
</dbReference>
<evidence type="ECO:0000256" key="8">
    <source>
        <dbReference type="ARBA" id="ARBA00022692"/>
    </source>
</evidence>
<dbReference type="PROSITE" id="PS50113">
    <property type="entry name" value="PAC"/>
    <property type="match status" value="2"/>
</dbReference>
<keyword evidence="15 16" id="KW-0472">Membrane</keyword>
<evidence type="ECO:0000313" key="21">
    <source>
        <dbReference type="Proteomes" id="UP000008718"/>
    </source>
</evidence>
<evidence type="ECO:0000256" key="10">
    <source>
        <dbReference type="ARBA" id="ARBA00022741"/>
    </source>
</evidence>
<evidence type="ECO:0000259" key="19">
    <source>
        <dbReference type="PROSITE" id="PS50113"/>
    </source>
</evidence>
<dbReference type="FunFam" id="2.10.70.100:FF:000001">
    <property type="entry name" value="Sensory transduction histidine kinase"/>
    <property type="match status" value="1"/>
</dbReference>
<name>E4T393_PALPW</name>
<keyword evidence="12" id="KW-0067">ATP-binding</keyword>
<evidence type="ECO:0000259" key="17">
    <source>
        <dbReference type="PROSITE" id="PS50109"/>
    </source>
</evidence>
<dbReference type="InterPro" id="IPR000014">
    <property type="entry name" value="PAS"/>
</dbReference>
<dbReference type="Pfam" id="PF13426">
    <property type="entry name" value="PAS_9"/>
    <property type="match status" value="2"/>
</dbReference>
<organism evidence="20 21">
    <name type="scientific">Paludibacter propionicigenes (strain DSM 17365 / JCM 13257 / WB4)</name>
    <dbReference type="NCBI Taxonomy" id="694427"/>
    <lineage>
        <taxon>Bacteria</taxon>
        <taxon>Pseudomonadati</taxon>
        <taxon>Bacteroidota</taxon>
        <taxon>Bacteroidia</taxon>
        <taxon>Bacteroidales</taxon>
        <taxon>Paludibacteraceae</taxon>
        <taxon>Paludibacter</taxon>
    </lineage>
</organism>
<keyword evidence="6" id="KW-0597">Phosphoprotein</keyword>
<evidence type="ECO:0000259" key="18">
    <source>
        <dbReference type="PROSITE" id="PS50112"/>
    </source>
</evidence>
<keyword evidence="7" id="KW-0808">Transferase</keyword>
<dbReference type="Gene3D" id="3.30.450.20">
    <property type="entry name" value="PAS domain"/>
    <property type="match status" value="3"/>
</dbReference>
<dbReference type="PROSITE" id="PS50109">
    <property type="entry name" value="HIS_KIN"/>
    <property type="match status" value="1"/>
</dbReference>
<comment type="catalytic activity">
    <reaction evidence="1">
        <text>ATP + protein L-histidine = ADP + protein N-phospho-L-histidine.</text>
        <dbReference type="EC" id="2.7.13.3"/>
    </reaction>
</comment>
<dbReference type="Gene3D" id="1.20.5.1930">
    <property type="match status" value="1"/>
</dbReference>
<evidence type="ECO:0000256" key="15">
    <source>
        <dbReference type="ARBA" id="ARBA00023136"/>
    </source>
</evidence>
<dbReference type="InterPro" id="IPR003594">
    <property type="entry name" value="HATPase_dom"/>
</dbReference>
<evidence type="ECO:0000256" key="7">
    <source>
        <dbReference type="ARBA" id="ARBA00022679"/>
    </source>
</evidence>
<feature type="domain" description="Histidine kinase" evidence="17">
    <location>
        <begin position="608"/>
        <end position="809"/>
    </location>
</feature>
<keyword evidence="10" id="KW-0547">Nucleotide-binding</keyword>
<feature type="domain" description="PAS" evidence="18">
    <location>
        <begin position="341"/>
        <end position="414"/>
    </location>
</feature>
<evidence type="ECO:0000256" key="4">
    <source>
        <dbReference type="ARBA" id="ARBA00022475"/>
    </source>
</evidence>
<dbReference type="STRING" id="694427.Palpr_1038"/>
<keyword evidence="5" id="KW-0997">Cell inner membrane</keyword>
<evidence type="ECO:0000256" key="13">
    <source>
        <dbReference type="ARBA" id="ARBA00022989"/>
    </source>
</evidence>
<dbReference type="InterPro" id="IPR011712">
    <property type="entry name" value="Sig_transdc_His_kin_sub3_dim/P"/>
</dbReference>
<evidence type="ECO:0000256" key="5">
    <source>
        <dbReference type="ARBA" id="ARBA00022519"/>
    </source>
</evidence>
<evidence type="ECO:0000256" key="14">
    <source>
        <dbReference type="ARBA" id="ARBA00023012"/>
    </source>
</evidence>
<keyword evidence="11 20" id="KW-0418">Kinase</keyword>
<evidence type="ECO:0000256" key="2">
    <source>
        <dbReference type="ARBA" id="ARBA00004429"/>
    </source>
</evidence>
<evidence type="ECO:0000256" key="11">
    <source>
        <dbReference type="ARBA" id="ARBA00022777"/>
    </source>
</evidence>
<dbReference type="Gene3D" id="3.30.565.10">
    <property type="entry name" value="Histidine kinase-like ATPase, C-terminal domain"/>
    <property type="match status" value="1"/>
</dbReference>
<dbReference type="SMART" id="SM00086">
    <property type="entry name" value="PAC"/>
    <property type="match status" value="3"/>
</dbReference>
<dbReference type="OrthoDB" id="9778366at2"/>
<dbReference type="eggNOG" id="COG4585">
    <property type="taxonomic scope" value="Bacteria"/>
</dbReference>
<reference evidence="20 21" key="2">
    <citation type="journal article" date="2011" name="Stand. Genomic Sci.">
        <title>Complete genome sequence of Paludibacter propionicigenes type strain (WB4).</title>
        <authorList>
            <person name="Gronow S."/>
            <person name="Munk C."/>
            <person name="Lapidus A."/>
            <person name="Nolan M."/>
            <person name="Lucas S."/>
            <person name="Hammon N."/>
            <person name="Deshpande S."/>
            <person name="Cheng J.F."/>
            <person name="Tapia R."/>
            <person name="Han C."/>
            <person name="Goodwin L."/>
            <person name="Pitluck S."/>
            <person name="Liolios K."/>
            <person name="Ivanova N."/>
            <person name="Mavromatis K."/>
            <person name="Mikhailova N."/>
            <person name="Pati A."/>
            <person name="Chen A."/>
            <person name="Palaniappan K."/>
            <person name="Land M."/>
            <person name="Hauser L."/>
            <person name="Chang Y.J."/>
            <person name="Jeffries C.D."/>
            <person name="Brambilla E."/>
            <person name="Rohde M."/>
            <person name="Goker M."/>
            <person name="Detter J.C."/>
            <person name="Woyke T."/>
            <person name="Bristow J."/>
            <person name="Eisen J.A."/>
            <person name="Markowitz V."/>
            <person name="Hugenholtz P."/>
            <person name="Kyrpides N.C."/>
            <person name="Klenk H.P."/>
        </authorList>
    </citation>
    <scope>NUCLEOTIDE SEQUENCE [LARGE SCALE GENOMIC DNA]</scope>
    <source>
        <strain evidence="21">DSM 17365 / JCM 13257 / WB4</strain>
    </source>
</reference>
<dbReference type="RefSeq" id="WP_013444556.1">
    <property type="nucleotide sequence ID" value="NC_014734.1"/>
</dbReference>
<dbReference type="AlphaFoldDB" id="E4T393"/>
<dbReference type="SUPFAM" id="SSF55785">
    <property type="entry name" value="PYP-like sensor domain (PAS domain)"/>
    <property type="match status" value="3"/>
</dbReference>
<dbReference type="Pfam" id="PF07730">
    <property type="entry name" value="HisKA_3"/>
    <property type="match status" value="1"/>
</dbReference>
<dbReference type="InterPro" id="IPR000700">
    <property type="entry name" value="PAS-assoc_C"/>
</dbReference>
<protein>
    <recommendedName>
        <fullName evidence="3">histidine kinase</fullName>
        <ecNumber evidence="3">2.7.13.3</ecNumber>
    </recommendedName>
</protein>
<dbReference type="Pfam" id="PF02518">
    <property type="entry name" value="HATPase_c"/>
    <property type="match status" value="1"/>
</dbReference>
<sequence length="809" mass="92566">MTRQFNTKRTLITTLIILTLLLTWYISYSTEQGMRNDFLIQTQIGANSIDANLVKKLTGTPADLKSPEYRQLKQQFANIIKVNKQLHFAYLMGVRPNGKVFFYVDDKPDGDREGSAPGSPYDEAPKEFNEVMRTGVPVVQGPSSDSWGSYASGCAPVIDPKTGKTIAIFAIDFATGSWYWDIALHSALPVGLGVALMLVVISFFITKQNSILLKKSEERYRFMFDNNPQPNWIFDMKTLAFLEVNEAAIKHYGYSREEFLSMTLQDIRPPKDLPLLLNDIRLSSVNGLYKATERRHIKKNGDLIYVAIASHTVIFNGRKSAHILVHDITDRILTEAELIKTKNELEKLYNNMDEAVLSVDLIHMKTLYASIANQTVFGRSPAEFLDNPRLWFDVIHAEDKPKVETDFLVLYSGEKLNHEYRIIRPNGDIRWIEAKIKPTLDENGNLIQIDGIAYDITYRKEIETKLLESEINFRRSIAESPVGIRVVSVAGKTVYANKAFLDIYEFDSLEEFTSTPAKNRYTPESYIQHLQRKEKRKIGIEESDYEIGIICKNGNIRYVKVSYKEILWNGTIHFQVVNIDITELRKSEEQLRKFASYLQNIREEEKVSIAREIHDDLGQILVALKIDMGMLKQRVSKTNVFDQSSDILLKFDDIVDLINKTIVTTRRIMNGLRPELLEMYGFVGATKDYLREFEDRHQVKCEFVSNDSDIEMTPQQSLAFFRIFQEAMNNVAKHAKATSVKIQLQHTDNKLSLEITDNGVGLDKDNQIRPDSYGMIGMKERVILLDGKLDIISATGKGTCVRIEIPYYT</sequence>
<keyword evidence="4" id="KW-1003">Cell membrane</keyword>
<evidence type="ECO:0000256" key="3">
    <source>
        <dbReference type="ARBA" id="ARBA00012438"/>
    </source>
</evidence>
<dbReference type="InterPro" id="IPR036890">
    <property type="entry name" value="HATPase_C_sf"/>
</dbReference>
<dbReference type="InterPro" id="IPR050482">
    <property type="entry name" value="Sensor_HK_TwoCompSys"/>
</dbReference>
<dbReference type="CDD" id="cd16917">
    <property type="entry name" value="HATPase_UhpB-NarQ-NarX-like"/>
    <property type="match status" value="1"/>
</dbReference>
<comment type="subcellular location">
    <subcellularLocation>
        <location evidence="2">Cell inner membrane</location>
        <topology evidence="2">Multi-pass membrane protein</topology>
    </subcellularLocation>
</comment>
<dbReference type="GO" id="GO:0005524">
    <property type="term" value="F:ATP binding"/>
    <property type="evidence" value="ECO:0007669"/>
    <property type="project" value="UniProtKB-KW"/>
</dbReference>
<feature type="domain" description="PAS" evidence="18">
    <location>
        <begin position="216"/>
        <end position="287"/>
    </location>
</feature>
<keyword evidence="13 16" id="KW-1133">Transmembrane helix</keyword>
<proteinExistence type="predicted"/>
<dbReference type="SUPFAM" id="SSF55874">
    <property type="entry name" value="ATPase domain of HSP90 chaperone/DNA topoisomerase II/histidine kinase"/>
    <property type="match status" value="1"/>
</dbReference>
<keyword evidence="9" id="KW-0677">Repeat</keyword>
<feature type="domain" description="PAC" evidence="19">
    <location>
        <begin position="543"/>
        <end position="593"/>
    </location>
</feature>
<dbReference type="GO" id="GO:0046983">
    <property type="term" value="F:protein dimerization activity"/>
    <property type="evidence" value="ECO:0007669"/>
    <property type="project" value="InterPro"/>
</dbReference>
<dbReference type="EMBL" id="CP002345">
    <property type="protein sequence ID" value="ADQ79187.1"/>
    <property type="molecule type" value="Genomic_DNA"/>
</dbReference>
<dbReference type="GO" id="GO:0005886">
    <property type="term" value="C:plasma membrane"/>
    <property type="evidence" value="ECO:0007669"/>
    <property type="project" value="UniProtKB-SubCell"/>
</dbReference>
<dbReference type="KEGG" id="ppn:Palpr_1038"/>
<dbReference type="InterPro" id="IPR005467">
    <property type="entry name" value="His_kinase_dom"/>
</dbReference>